<dbReference type="PATRIC" id="fig|1122241.3.peg.2750"/>
<protein>
    <submittedName>
        <fullName evidence="3">Putative helix-turn-helix domain of transposase IS66</fullName>
    </submittedName>
</protein>
<dbReference type="InterPro" id="IPR024474">
    <property type="entry name" value="Znf_dom_IS66"/>
</dbReference>
<dbReference type="EMBL" id="LTBC01000014">
    <property type="protein sequence ID" value="KYH31210.1"/>
    <property type="molecule type" value="Genomic_DNA"/>
</dbReference>
<name>A0A151AUI8_9FIRM</name>
<evidence type="ECO:0000259" key="2">
    <source>
        <dbReference type="Pfam" id="PF13005"/>
    </source>
</evidence>
<reference evidence="3 4" key="1">
    <citation type="submission" date="2016-02" db="EMBL/GenBank/DDBJ databases">
        <title>Genome sequence of Moorella mulderi DSM 14980.</title>
        <authorList>
            <person name="Poehlein A."/>
            <person name="Daniel R."/>
        </authorList>
    </citation>
    <scope>NUCLEOTIDE SEQUENCE [LARGE SCALE GENOMIC DNA]</scope>
    <source>
        <strain evidence="3 4">DSM 14980</strain>
    </source>
</reference>
<keyword evidence="4" id="KW-1185">Reference proteome</keyword>
<gene>
    <name evidence="3" type="ORF">MOMUL_25910</name>
</gene>
<dbReference type="InterPro" id="IPR004291">
    <property type="entry name" value="Transposase_IS66_central"/>
</dbReference>
<organism evidence="3 4">
    <name type="scientific">Moorella mulderi DSM 14980</name>
    <dbReference type="NCBI Taxonomy" id="1122241"/>
    <lineage>
        <taxon>Bacteria</taxon>
        <taxon>Bacillati</taxon>
        <taxon>Bacillota</taxon>
        <taxon>Clostridia</taxon>
        <taxon>Neomoorellales</taxon>
        <taxon>Neomoorellaceae</taxon>
        <taxon>Neomoorella</taxon>
    </lineage>
</organism>
<comment type="caution">
    <text evidence="3">The sequence shown here is derived from an EMBL/GenBank/DDBJ whole genome shotgun (WGS) entry which is preliminary data.</text>
</comment>
<dbReference type="AlphaFoldDB" id="A0A151AUI8"/>
<dbReference type="Pfam" id="PF13005">
    <property type="entry name" value="zf-IS66"/>
    <property type="match status" value="1"/>
</dbReference>
<dbReference type="Pfam" id="PF03050">
    <property type="entry name" value="DDE_Tnp_IS66"/>
    <property type="match status" value="1"/>
</dbReference>
<dbReference type="InterPro" id="IPR052344">
    <property type="entry name" value="Transposase-related"/>
</dbReference>
<sequence length="95" mass="10647">MSTEVRQELKVIPAQVKVVKHVRYVYSCRRCEREEITTPVITAPIPAPLLPGSPVSPSLMAYIMTQKYGAGLPLYRQEQQFKGLGIDLSQQTMAN</sequence>
<accession>A0A151AUI8</accession>
<dbReference type="PANTHER" id="PTHR33678">
    <property type="entry name" value="BLL1576 PROTEIN"/>
    <property type="match status" value="1"/>
</dbReference>
<evidence type="ECO:0000313" key="3">
    <source>
        <dbReference type="EMBL" id="KYH31210.1"/>
    </source>
</evidence>
<proteinExistence type="predicted"/>
<dbReference type="Proteomes" id="UP000075670">
    <property type="component" value="Unassembled WGS sequence"/>
</dbReference>
<feature type="domain" description="Transposase IS66 zinc-finger binding" evidence="2">
    <location>
        <begin position="2"/>
        <end position="32"/>
    </location>
</feature>
<feature type="domain" description="Transposase IS66 central" evidence="1">
    <location>
        <begin position="53"/>
        <end position="95"/>
    </location>
</feature>
<evidence type="ECO:0000313" key="4">
    <source>
        <dbReference type="Proteomes" id="UP000075670"/>
    </source>
</evidence>
<evidence type="ECO:0000259" key="1">
    <source>
        <dbReference type="Pfam" id="PF03050"/>
    </source>
</evidence>